<evidence type="ECO:0000313" key="6">
    <source>
        <dbReference type="EMBL" id="AVO37929.1"/>
    </source>
</evidence>
<evidence type="ECO:0000259" key="5">
    <source>
        <dbReference type="PROSITE" id="PS51898"/>
    </source>
</evidence>
<dbReference type="GO" id="GO:0015074">
    <property type="term" value="P:DNA integration"/>
    <property type="evidence" value="ECO:0007669"/>
    <property type="project" value="UniProtKB-KW"/>
</dbReference>
<dbReference type="EMBL" id="CP027665">
    <property type="protein sequence ID" value="AVO37929.1"/>
    <property type="molecule type" value="Genomic_DNA"/>
</dbReference>
<dbReference type="RefSeq" id="WP_106472247.1">
    <property type="nucleotide sequence ID" value="NZ_CP027665.1"/>
</dbReference>
<dbReference type="InterPro" id="IPR038488">
    <property type="entry name" value="Integrase_DNA-bd_sf"/>
</dbReference>
<dbReference type="CDD" id="cd00801">
    <property type="entry name" value="INT_P4_C"/>
    <property type="match status" value="1"/>
</dbReference>
<keyword evidence="3" id="KW-0238">DNA-binding</keyword>
<gene>
    <name evidence="6" type="ORF">C6Y53_09580</name>
</gene>
<dbReference type="Gene3D" id="3.30.160.390">
    <property type="entry name" value="Integrase, DNA-binding domain"/>
    <property type="match status" value="1"/>
</dbReference>
<organism evidence="6 7">
    <name type="scientific">Pukyongiella litopenaei</name>
    <dbReference type="NCBI Taxonomy" id="2605946"/>
    <lineage>
        <taxon>Bacteria</taxon>
        <taxon>Pseudomonadati</taxon>
        <taxon>Pseudomonadota</taxon>
        <taxon>Alphaproteobacteria</taxon>
        <taxon>Rhodobacterales</taxon>
        <taxon>Paracoccaceae</taxon>
        <taxon>Pukyongiella</taxon>
    </lineage>
</organism>
<accession>A0A2S0MPW2</accession>
<feature type="domain" description="Tyr recombinase" evidence="5">
    <location>
        <begin position="201"/>
        <end position="380"/>
    </location>
</feature>
<dbReference type="InterPro" id="IPR011010">
    <property type="entry name" value="DNA_brk_join_enz"/>
</dbReference>
<dbReference type="PANTHER" id="PTHR30629:SF2">
    <property type="entry name" value="PROPHAGE INTEGRASE INTS-RELATED"/>
    <property type="match status" value="1"/>
</dbReference>
<reference evidence="7" key="1">
    <citation type="submission" date="2018-03" db="EMBL/GenBank/DDBJ databases">
        <title>Genomic analysis of the strain SH-1 isolated from shrimp intestine.</title>
        <authorList>
            <person name="Kim Y.-S."/>
            <person name="Kim S.-E."/>
            <person name="Kim K.-H."/>
        </authorList>
    </citation>
    <scope>NUCLEOTIDE SEQUENCE [LARGE SCALE GENOMIC DNA]</scope>
    <source>
        <strain evidence="7">SH-1</strain>
    </source>
</reference>
<keyword evidence="7" id="KW-1185">Reference proteome</keyword>
<name>A0A2S0MPW2_9RHOB</name>
<dbReference type="GO" id="GO:0003677">
    <property type="term" value="F:DNA binding"/>
    <property type="evidence" value="ECO:0007669"/>
    <property type="project" value="UniProtKB-KW"/>
</dbReference>
<evidence type="ECO:0000256" key="1">
    <source>
        <dbReference type="ARBA" id="ARBA00008857"/>
    </source>
</evidence>
<proteinExistence type="inferred from homology"/>
<dbReference type="Gene3D" id="1.10.150.130">
    <property type="match status" value="1"/>
</dbReference>
<dbReference type="InterPro" id="IPR002104">
    <property type="entry name" value="Integrase_catalytic"/>
</dbReference>
<dbReference type="Pfam" id="PF13356">
    <property type="entry name" value="Arm-DNA-bind_3"/>
    <property type="match status" value="1"/>
</dbReference>
<dbReference type="AlphaFoldDB" id="A0A2S0MPW2"/>
<protein>
    <submittedName>
        <fullName evidence="6">DUF4102 domain-containing protein</fullName>
    </submittedName>
</protein>
<dbReference type="InterPro" id="IPR025166">
    <property type="entry name" value="Integrase_DNA_bind_dom"/>
</dbReference>
<dbReference type="Pfam" id="PF00589">
    <property type="entry name" value="Phage_integrase"/>
    <property type="match status" value="1"/>
</dbReference>
<keyword evidence="4" id="KW-0233">DNA recombination</keyword>
<dbReference type="PROSITE" id="PS51898">
    <property type="entry name" value="TYR_RECOMBINASE"/>
    <property type="match status" value="1"/>
</dbReference>
<sequence length="402" mass="44695">MKTELTAVALRKLPRPESGRLELTDTICRGLNFRYTARGERTWSIRLKVHGRDRRFVLGNYPAMSLSDARNAAGHMRAEVTAGRDPVAERREARHAARVDQATSVSEVLGRYADLHLAKLKDEARRHNALKRALKIHMARPMAELSKADLQALVDDKARKTPVAANRLLAGLSHFAGWAHRRGYTETNIGERLEKPHRETGRDRVLTLEELGAIWNAAEKLGPLWGGYIRLLMLTAQRRGDVAGMRWEELEGDRWTLPGNRTKNGKPHIVHLSEPAVAELECIREDAESARGLIFTTTGKTPISGFGRFKERLDKLSGVAGWTLHDLRTAFASHCAEAGLSESVVDRVLNHVATGSRVSAVARVYQRSELLPQRAQALDRWATILLRAAGEPLAGQVVRLGA</sequence>
<dbReference type="KEGG" id="thas:C6Y53_09580"/>
<dbReference type="InterPro" id="IPR010998">
    <property type="entry name" value="Integrase_recombinase_N"/>
</dbReference>
<evidence type="ECO:0000256" key="2">
    <source>
        <dbReference type="ARBA" id="ARBA00022908"/>
    </source>
</evidence>
<evidence type="ECO:0000313" key="7">
    <source>
        <dbReference type="Proteomes" id="UP000237655"/>
    </source>
</evidence>
<dbReference type="GO" id="GO:0006310">
    <property type="term" value="P:DNA recombination"/>
    <property type="evidence" value="ECO:0007669"/>
    <property type="project" value="UniProtKB-KW"/>
</dbReference>
<dbReference type="Proteomes" id="UP000237655">
    <property type="component" value="Chromosome"/>
</dbReference>
<dbReference type="InterPro" id="IPR013762">
    <property type="entry name" value="Integrase-like_cat_sf"/>
</dbReference>
<dbReference type="PANTHER" id="PTHR30629">
    <property type="entry name" value="PROPHAGE INTEGRASE"/>
    <property type="match status" value="1"/>
</dbReference>
<dbReference type="SUPFAM" id="SSF56349">
    <property type="entry name" value="DNA breaking-rejoining enzymes"/>
    <property type="match status" value="1"/>
</dbReference>
<dbReference type="InterPro" id="IPR050808">
    <property type="entry name" value="Phage_Integrase"/>
</dbReference>
<dbReference type="Gene3D" id="1.10.443.10">
    <property type="entry name" value="Intergrase catalytic core"/>
    <property type="match status" value="1"/>
</dbReference>
<evidence type="ECO:0000256" key="4">
    <source>
        <dbReference type="ARBA" id="ARBA00023172"/>
    </source>
</evidence>
<evidence type="ECO:0000256" key="3">
    <source>
        <dbReference type="ARBA" id="ARBA00023125"/>
    </source>
</evidence>
<keyword evidence="2" id="KW-0229">DNA integration</keyword>
<comment type="similarity">
    <text evidence="1">Belongs to the 'phage' integrase family.</text>
</comment>